<evidence type="ECO:0000313" key="9">
    <source>
        <dbReference type="Proteomes" id="UP000007648"/>
    </source>
</evidence>
<keyword evidence="4" id="KW-0539">Nucleus</keyword>
<dbReference type="Pfam" id="PF04824">
    <property type="entry name" value="Rad21_Rec8"/>
    <property type="match status" value="1"/>
</dbReference>
<dbReference type="FunCoup" id="G3VHV6">
    <property type="interactions" value="678"/>
</dbReference>
<keyword evidence="9" id="KW-1185">Reference proteome</keyword>
<dbReference type="InParanoid" id="G3VHV6"/>
<evidence type="ECO:0000313" key="8">
    <source>
        <dbReference type="Ensembl" id="ENSSHAP00000002760.2"/>
    </source>
</evidence>
<dbReference type="GO" id="GO:0009566">
    <property type="term" value="P:fertilization"/>
    <property type="evidence" value="ECO:0007669"/>
    <property type="project" value="Ensembl"/>
</dbReference>
<dbReference type="AlphaFoldDB" id="G3VHV6"/>
<dbReference type="CDD" id="cd21794">
    <property type="entry name" value="Rad21_Rec8_M_Rec8"/>
    <property type="match status" value="1"/>
</dbReference>
<dbReference type="Proteomes" id="UP000007648">
    <property type="component" value="Unassembled WGS sequence"/>
</dbReference>
<dbReference type="InterPro" id="IPR039781">
    <property type="entry name" value="Rad21/Rec8-like"/>
</dbReference>
<dbReference type="Pfam" id="PF04825">
    <property type="entry name" value="Rad21_Rec8_N"/>
    <property type="match status" value="1"/>
</dbReference>
<feature type="domain" description="Rad21/Rec8-like protein N-terminal" evidence="7">
    <location>
        <begin position="1"/>
        <end position="110"/>
    </location>
</feature>
<dbReference type="eggNOG" id="KOG1213">
    <property type="taxonomic scope" value="Eukaryota"/>
</dbReference>
<dbReference type="PANTHER" id="PTHR12585:SF27">
    <property type="entry name" value="MEIOTIC RECOMBINATION PROTEIN REC8 HOMOLOG"/>
    <property type="match status" value="1"/>
</dbReference>
<dbReference type="GO" id="GO:0001673">
    <property type="term" value="C:male germ cell nucleus"/>
    <property type="evidence" value="ECO:0007669"/>
    <property type="project" value="Ensembl"/>
</dbReference>
<dbReference type="GO" id="GO:0072520">
    <property type="term" value="P:seminiferous tubule development"/>
    <property type="evidence" value="ECO:0007669"/>
    <property type="project" value="Ensembl"/>
</dbReference>
<proteinExistence type="inferred from homology"/>
<name>G3VHV6_SARHA</name>
<dbReference type="GO" id="GO:0000800">
    <property type="term" value="C:lateral element"/>
    <property type="evidence" value="ECO:0007669"/>
    <property type="project" value="Ensembl"/>
</dbReference>
<dbReference type="GO" id="GO:0007141">
    <property type="term" value="P:male meiosis I"/>
    <property type="evidence" value="ECO:0007669"/>
    <property type="project" value="Ensembl"/>
</dbReference>
<dbReference type="HOGENOM" id="CLU_036680_0_0_1"/>
<comment type="subcellular location">
    <subcellularLocation>
        <location evidence="1">Nucleus</location>
    </subcellularLocation>
</comment>
<keyword evidence="3" id="KW-0159">Chromosome partition</keyword>
<evidence type="ECO:0000256" key="5">
    <source>
        <dbReference type="SAM" id="MobiDB-lite"/>
    </source>
</evidence>
<feature type="domain" description="Rad21/Rec8-like protein C-terminal eukaryotic" evidence="6">
    <location>
        <begin position="553"/>
        <end position="604"/>
    </location>
</feature>
<dbReference type="InterPro" id="IPR023093">
    <property type="entry name" value="ScpA-like_C"/>
</dbReference>
<dbReference type="Gene3D" id="1.10.10.580">
    <property type="entry name" value="Structural maintenance of chromosome 1. Chain E"/>
    <property type="match status" value="1"/>
</dbReference>
<evidence type="ECO:0000256" key="4">
    <source>
        <dbReference type="ARBA" id="ARBA00023242"/>
    </source>
</evidence>
<dbReference type="GeneTree" id="ENSGT00390000011379"/>
<dbReference type="GeneID" id="100917115"/>
<reference evidence="8" key="2">
    <citation type="submission" date="2025-08" db="UniProtKB">
        <authorList>
            <consortium name="Ensembl"/>
        </authorList>
    </citation>
    <scope>IDENTIFICATION</scope>
</reference>
<dbReference type="RefSeq" id="XP_031810948.1">
    <property type="nucleotide sequence ID" value="XM_031955088.1"/>
</dbReference>
<dbReference type="GO" id="GO:0000724">
    <property type="term" value="P:double-strand break repair via homologous recombination"/>
    <property type="evidence" value="ECO:0007669"/>
    <property type="project" value="Ensembl"/>
</dbReference>
<dbReference type="GO" id="GO:0030893">
    <property type="term" value="C:meiotic cohesin complex"/>
    <property type="evidence" value="ECO:0007669"/>
    <property type="project" value="Ensembl"/>
</dbReference>
<dbReference type="Ensembl" id="ENSSHAT00000002791.2">
    <property type="protein sequence ID" value="ENSSHAP00000002760.2"/>
    <property type="gene ID" value="ENSSHAG00000002442.2"/>
</dbReference>
<protein>
    <submittedName>
        <fullName evidence="8">REC8 meiotic recombination protein</fullName>
    </submittedName>
</protein>
<evidence type="ECO:0000256" key="1">
    <source>
        <dbReference type="ARBA" id="ARBA00004123"/>
    </source>
</evidence>
<dbReference type="InterPro" id="IPR006909">
    <property type="entry name" value="Rad21/Rec8_C_eu"/>
</dbReference>
<dbReference type="GO" id="GO:0001556">
    <property type="term" value="P:oocyte maturation"/>
    <property type="evidence" value="ECO:0007669"/>
    <property type="project" value="Ensembl"/>
</dbReference>
<feature type="region of interest" description="Disordered" evidence="5">
    <location>
        <begin position="340"/>
        <end position="360"/>
    </location>
</feature>
<sequence>MFYYPNVLQRHTGCFATIWLAATGGMRLVKREYLKVDVVETCEKILKYILVQVQSSLPGVPRPRFSLYLSAQLQFGVIRVYFRQCQYLVEDIQHILERLHRAQQQIRIDMVDPEVPALLLPDPLTTMETLEDALDPFFGVMAIDPHLPSPLDIPQVRQLLEAPTPERVSKESPPQIYRPPRKSDKSPITVLLPETITLQEAEPIHVLHIEGEQDLPEISHHDLDLLMAAEDEAILSEEKAKIYPPQEQLETQISYVPDAGESVEVSRVPEREITPRVSPPPQARIQEVAEPLLEKELVPEESESLIPEAGPPLSEEIPATELLLPGMPSPLGPPVRVPSSPEMILPDLSAPPQPPPSRRPHRLQLYDEETQISREEFQKQVLQTQAHTRACPMVQPSSQMKSPSELLRTPVYPGWLHPELLSLWTRCARVPPKELRYRQPQEPESVIEQLEERRKAETISEIEILRDIQEPSGPLLQSSELSLETTEEERSRLSFIPPEERWGLGEVEVEVPVLPVVPELPEVPELPLQLAPDEQLLSPEALQRAITVELQASGQIDFNNLIPPFAPRLVAARAFYLLLVLSTQQVVYVEQEEPYGSLLIRPGPGNRRH</sequence>
<dbReference type="OrthoDB" id="10071381at2759"/>
<evidence type="ECO:0000259" key="7">
    <source>
        <dbReference type="Pfam" id="PF04825"/>
    </source>
</evidence>
<dbReference type="PANTHER" id="PTHR12585">
    <property type="entry name" value="SCC1 / RAD21 FAMILY MEMBER"/>
    <property type="match status" value="1"/>
</dbReference>
<dbReference type="GO" id="GO:0051177">
    <property type="term" value="P:meiotic sister chromatid cohesion"/>
    <property type="evidence" value="ECO:0007669"/>
    <property type="project" value="TreeGrafter"/>
</dbReference>
<dbReference type="GO" id="GO:0000776">
    <property type="term" value="C:kinetochore"/>
    <property type="evidence" value="ECO:0007669"/>
    <property type="project" value="Ensembl"/>
</dbReference>
<reference evidence="8" key="3">
    <citation type="submission" date="2025-09" db="UniProtKB">
        <authorList>
            <consortium name="Ensembl"/>
        </authorList>
    </citation>
    <scope>IDENTIFICATION</scope>
</reference>
<dbReference type="InterPro" id="IPR006910">
    <property type="entry name" value="Rad21_Rec8_N"/>
</dbReference>
<feature type="region of interest" description="Disordered" evidence="5">
    <location>
        <begin position="162"/>
        <end position="184"/>
    </location>
</feature>
<reference evidence="8 9" key="1">
    <citation type="journal article" date="2011" name="Proc. Natl. Acad. Sci. U.S.A.">
        <title>Genetic diversity and population structure of the endangered marsupial Sarcophilus harrisii (Tasmanian devil).</title>
        <authorList>
            <person name="Miller W."/>
            <person name="Hayes V.M."/>
            <person name="Ratan A."/>
            <person name="Petersen D.C."/>
            <person name="Wittekindt N.E."/>
            <person name="Miller J."/>
            <person name="Walenz B."/>
            <person name="Knight J."/>
            <person name="Qi J."/>
            <person name="Zhao F."/>
            <person name="Wang Q."/>
            <person name="Bedoya-Reina O.C."/>
            <person name="Katiyar N."/>
            <person name="Tomsho L.P."/>
            <person name="Kasson L.M."/>
            <person name="Hardie R.A."/>
            <person name="Woodbridge P."/>
            <person name="Tindall E.A."/>
            <person name="Bertelsen M.F."/>
            <person name="Dixon D."/>
            <person name="Pyecroft S."/>
            <person name="Helgen K.M."/>
            <person name="Lesk A.M."/>
            <person name="Pringle T.H."/>
            <person name="Patterson N."/>
            <person name="Zhang Y."/>
            <person name="Kreiss A."/>
            <person name="Woods G.M."/>
            <person name="Jones M.E."/>
            <person name="Schuster S.C."/>
        </authorList>
    </citation>
    <scope>NUCLEOTIDE SEQUENCE [LARGE SCALE GENOMIC DNA]</scope>
</reference>
<dbReference type="GO" id="GO:0007130">
    <property type="term" value="P:synaptonemal complex assembly"/>
    <property type="evidence" value="ECO:0007669"/>
    <property type="project" value="Ensembl"/>
</dbReference>
<accession>G3VHV6</accession>
<comment type="similarity">
    <text evidence="2">Belongs to the rad21 family.</text>
</comment>
<organism evidence="8 9">
    <name type="scientific">Sarcophilus harrisii</name>
    <name type="common">Tasmanian devil</name>
    <name type="synonym">Sarcophilus laniarius</name>
    <dbReference type="NCBI Taxonomy" id="9305"/>
    <lineage>
        <taxon>Eukaryota</taxon>
        <taxon>Metazoa</taxon>
        <taxon>Chordata</taxon>
        <taxon>Craniata</taxon>
        <taxon>Vertebrata</taxon>
        <taxon>Euteleostomi</taxon>
        <taxon>Mammalia</taxon>
        <taxon>Metatheria</taxon>
        <taxon>Dasyuromorphia</taxon>
        <taxon>Dasyuridae</taxon>
        <taxon>Sarcophilus</taxon>
    </lineage>
</organism>
<dbReference type="KEGG" id="shr:100917115"/>
<dbReference type="GO" id="GO:0007286">
    <property type="term" value="P:spermatid development"/>
    <property type="evidence" value="ECO:0007669"/>
    <property type="project" value="Ensembl"/>
</dbReference>
<dbReference type="CTD" id="9985"/>
<dbReference type="SUPFAM" id="SSF46785">
    <property type="entry name" value="Winged helix' DNA-binding domain"/>
    <property type="match status" value="1"/>
</dbReference>
<gene>
    <name evidence="8" type="primary">REC8</name>
</gene>
<evidence type="ECO:0000256" key="3">
    <source>
        <dbReference type="ARBA" id="ARBA00022829"/>
    </source>
</evidence>
<dbReference type="InterPro" id="IPR036390">
    <property type="entry name" value="WH_DNA-bd_sf"/>
</dbReference>
<evidence type="ECO:0000256" key="2">
    <source>
        <dbReference type="ARBA" id="ARBA00009870"/>
    </source>
</evidence>
<evidence type="ECO:0000259" key="6">
    <source>
        <dbReference type="Pfam" id="PF04824"/>
    </source>
</evidence>
<dbReference type="GO" id="GO:0003682">
    <property type="term" value="F:chromatin binding"/>
    <property type="evidence" value="ECO:0007669"/>
    <property type="project" value="TreeGrafter"/>
</dbReference>
<dbReference type="STRING" id="9305.ENSSHAP00000002760"/>